<comment type="caution">
    <text evidence="22">The sequence shown here is derived from an EMBL/GenBank/DDBJ whole genome shotgun (WGS) entry which is preliminary data.</text>
</comment>
<evidence type="ECO:0000256" key="15">
    <source>
        <dbReference type="ARBA" id="ARBA00023136"/>
    </source>
</evidence>
<keyword evidence="15 17" id="KW-0472">Membrane</keyword>
<dbReference type="PROSITE" id="PS51318">
    <property type="entry name" value="TAT"/>
    <property type="match status" value="1"/>
</dbReference>
<feature type="binding site" description="covalent" evidence="18">
    <location>
        <position position="59"/>
    </location>
    <ligand>
        <name>heme c</name>
        <dbReference type="ChEBI" id="CHEBI:61717"/>
        <label>1</label>
    </ligand>
</feature>
<keyword evidence="9 17" id="KW-0479">Metal-binding</keyword>
<keyword evidence="7 17" id="KW-0679">Respiratory chain</keyword>
<keyword evidence="11 17" id="KW-1278">Translocase</keyword>
<comment type="subunit">
    <text evidence="17">The cytochrome bc1 complex is composed of a cytochrome b (QcrB), the Rieske iron-sulfur protein (QcrA) and a diheme cytochrome c (QcrC) subunit.</text>
</comment>
<comment type="PTM">
    <text evidence="18">Binds 2 heme c groups covalently per subunit.</text>
</comment>
<evidence type="ECO:0000256" key="7">
    <source>
        <dbReference type="ARBA" id="ARBA00022660"/>
    </source>
</evidence>
<dbReference type="Gene3D" id="1.10.760.10">
    <property type="entry name" value="Cytochrome c-like domain"/>
    <property type="match status" value="2"/>
</dbReference>
<feature type="binding site" description="axial binding residue" evidence="19">
    <location>
        <position position="63"/>
    </location>
    <ligand>
        <name>heme c</name>
        <dbReference type="ChEBI" id="CHEBI:61717"/>
        <label>1</label>
    </ligand>
    <ligandPart>
        <name>Fe</name>
        <dbReference type="ChEBI" id="CHEBI:18248"/>
    </ligandPart>
</feature>
<evidence type="ECO:0000256" key="17">
    <source>
        <dbReference type="PIRNR" id="PIRNR000007"/>
    </source>
</evidence>
<evidence type="ECO:0000256" key="13">
    <source>
        <dbReference type="ARBA" id="ARBA00022989"/>
    </source>
</evidence>
<protein>
    <recommendedName>
        <fullName evidence="3 17">Cytochrome bc1 complex cytochrome c subunit</fullName>
        <ecNumber evidence="2 17">7.1.1.8</ecNumber>
    </recommendedName>
</protein>
<feature type="binding site" description="axial binding residue" evidence="19">
    <location>
        <position position="171"/>
    </location>
    <ligand>
        <name>heme c</name>
        <dbReference type="ChEBI" id="CHEBI:61717"/>
        <label>2</label>
    </ligand>
    <ligandPart>
        <name>Fe</name>
        <dbReference type="ChEBI" id="CHEBI:18248"/>
    </ligandPart>
</feature>
<feature type="binding site" description="covalent" evidence="18">
    <location>
        <position position="167"/>
    </location>
    <ligand>
        <name>heme c</name>
        <dbReference type="ChEBI" id="CHEBI:61717"/>
        <label>2</label>
    </ligand>
</feature>
<dbReference type="Proteomes" id="UP000550354">
    <property type="component" value="Unassembled WGS sequence"/>
</dbReference>
<evidence type="ECO:0000313" key="23">
    <source>
        <dbReference type="Proteomes" id="UP000550354"/>
    </source>
</evidence>
<evidence type="ECO:0000256" key="19">
    <source>
        <dbReference type="PIRSR" id="PIRSR000007-51"/>
    </source>
</evidence>
<evidence type="ECO:0000256" key="3">
    <source>
        <dbReference type="ARBA" id="ARBA00017819"/>
    </source>
</evidence>
<keyword evidence="6 17" id="KW-0349">Heme</keyword>
<evidence type="ECO:0000256" key="6">
    <source>
        <dbReference type="ARBA" id="ARBA00022617"/>
    </source>
</evidence>
<dbReference type="SUPFAM" id="SSF46626">
    <property type="entry name" value="Cytochrome c"/>
    <property type="match status" value="2"/>
</dbReference>
<comment type="catalytic activity">
    <reaction evidence="16 17">
        <text>a quinol + 2 Fe(III)-[cytochrome c](out) = a quinone + 2 Fe(II)-[cytochrome c](out) + 2 H(+)(out)</text>
        <dbReference type="Rhea" id="RHEA:11484"/>
        <dbReference type="Rhea" id="RHEA-COMP:10350"/>
        <dbReference type="Rhea" id="RHEA-COMP:14399"/>
        <dbReference type="ChEBI" id="CHEBI:15378"/>
        <dbReference type="ChEBI" id="CHEBI:24646"/>
        <dbReference type="ChEBI" id="CHEBI:29033"/>
        <dbReference type="ChEBI" id="CHEBI:29034"/>
        <dbReference type="ChEBI" id="CHEBI:132124"/>
        <dbReference type="EC" id="7.1.1.8"/>
    </reaction>
</comment>
<evidence type="ECO:0000256" key="10">
    <source>
        <dbReference type="ARBA" id="ARBA00022737"/>
    </source>
</evidence>
<feature type="domain" description="Cytochrome c" evidence="21">
    <location>
        <begin position="154"/>
        <end position="232"/>
    </location>
</feature>
<dbReference type="InterPro" id="IPR036909">
    <property type="entry name" value="Cyt_c-like_dom_sf"/>
</dbReference>
<reference evidence="22 23" key="1">
    <citation type="submission" date="2020-07" db="EMBL/GenBank/DDBJ databases">
        <title>Draft genome and description of Aeromicrobium phoceense strain Marseille-Q0843 isolated from healthy skin swab.</title>
        <authorList>
            <person name="Boxberger M."/>
            <person name="La Scola B."/>
        </authorList>
    </citation>
    <scope>NUCLEOTIDE SEQUENCE [LARGE SCALE GENOMIC DNA]</scope>
    <source>
        <strain evidence="22 23">Marseille-Q0843</strain>
    </source>
</reference>
<name>A0A838XSQ5_9ACTN</name>
<feature type="binding site" description="covalent" evidence="18">
    <location>
        <position position="62"/>
    </location>
    <ligand>
        <name>heme c</name>
        <dbReference type="ChEBI" id="CHEBI:61717"/>
        <label>1</label>
    </ligand>
</feature>
<dbReference type="EMBL" id="JACEOG010000002">
    <property type="protein sequence ID" value="MBA4609940.1"/>
    <property type="molecule type" value="Genomic_DNA"/>
</dbReference>
<dbReference type="GO" id="GO:0005506">
    <property type="term" value="F:iron ion binding"/>
    <property type="evidence" value="ECO:0007669"/>
    <property type="project" value="UniProtKB-UniRule"/>
</dbReference>
<evidence type="ECO:0000256" key="8">
    <source>
        <dbReference type="ARBA" id="ARBA00022692"/>
    </source>
</evidence>
<evidence type="ECO:0000256" key="1">
    <source>
        <dbReference type="ARBA" id="ARBA00004651"/>
    </source>
</evidence>
<comment type="subcellular location">
    <subcellularLocation>
        <location evidence="1 17">Cell membrane</location>
        <topology evidence="1 17">Multi-pass membrane protein</topology>
    </subcellularLocation>
</comment>
<feature type="domain" description="Cytochrome c" evidence="21">
    <location>
        <begin position="46"/>
        <end position="135"/>
    </location>
</feature>
<dbReference type="EC" id="7.1.1.8" evidence="2 17"/>
<dbReference type="InterPro" id="IPR050597">
    <property type="entry name" value="Cytochrome_c_Oxidase_Subunit"/>
</dbReference>
<keyword evidence="20" id="KW-0732">Signal</keyword>
<keyword evidence="12 17" id="KW-0249">Electron transport</keyword>
<keyword evidence="8 17" id="KW-0812">Transmembrane</keyword>
<evidence type="ECO:0000256" key="9">
    <source>
        <dbReference type="ARBA" id="ARBA00022723"/>
    </source>
</evidence>
<evidence type="ECO:0000256" key="12">
    <source>
        <dbReference type="ARBA" id="ARBA00022982"/>
    </source>
</evidence>
<keyword evidence="5 17" id="KW-1003">Cell membrane</keyword>
<dbReference type="InterPro" id="IPR006311">
    <property type="entry name" value="TAT_signal"/>
</dbReference>
<evidence type="ECO:0000256" key="11">
    <source>
        <dbReference type="ARBA" id="ARBA00022967"/>
    </source>
</evidence>
<proteinExistence type="predicted"/>
<dbReference type="GO" id="GO:0020037">
    <property type="term" value="F:heme binding"/>
    <property type="evidence" value="ECO:0007669"/>
    <property type="project" value="UniProtKB-UniRule"/>
</dbReference>
<dbReference type="RefSeq" id="WP_181756753.1">
    <property type="nucleotide sequence ID" value="NZ_JACEOG010000002.1"/>
</dbReference>
<dbReference type="AlphaFoldDB" id="A0A838XSQ5"/>
<keyword evidence="10" id="KW-0677">Repeat</keyword>
<keyword evidence="13 17" id="KW-1133">Transmembrane helix</keyword>
<keyword evidence="4 17" id="KW-0813">Transport</keyword>
<dbReference type="PIRSF" id="PIRSF000007">
    <property type="entry name" value="Ubiq_cycred_cyc"/>
    <property type="match status" value="1"/>
</dbReference>
<evidence type="ECO:0000256" key="20">
    <source>
        <dbReference type="SAM" id="SignalP"/>
    </source>
</evidence>
<evidence type="ECO:0000259" key="21">
    <source>
        <dbReference type="PROSITE" id="PS51007"/>
    </source>
</evidence>
<feature type="transmembrane region" description="Helical" evidence="17">
    <location>
        <begin position="252"/>
        <end position="271"/>
    </location>
</feature>
<sequence length="279" mass="29084">MRKLSTRRRHPMALLALLALALLLTGAAYATVAPESATAESASSVSQVEAGRQLFVVGCASCHGLNAEGITTAGTDDAKGNYGPSLIGVGAAAVGFQMETGRMPMAQTAPQAPRKHIEYTQDEINQIAAYVASLAPGPARPSEEDLDWQSVDKEGIAEGGEFFRTNCTACHNSVGAGGALPSGRYAPTLQGVDAVHIYEAMLTGPQQMPVFSEDVLTPEDKRNIIAYVKTIQQQGNNGGIGGGGLGPVVDGMFAWIVGIGGLTAFAVWIGMHGTRSKKR</sequence>
<accession>A0A838XSQ5</accession>
<evidence type="ECO:0000313" key="22">
    <source>
        <dbReference type="EMBL" id="MBA4609940.1"/>
    </source>
</evidence>
<keyword evidence="14 17" id="KW-0408">Iron</keyword>
<evidence type="ECO:0000256" key="14">
    <source>
        <dbReference type="ARBA" id="ARBA00023004"/>
    </source>
</evidence>
<evidence type="ECO:0000256" key="18">
    <source>
        <dbReference type="PIRSR" id="PIRSR000007-50"/>
    </source>
</evidence>
<dbReference type="PROSITE" id="PS51007">
    <property type="entry name" value="CYTC"/>
    <property type="match status" value="2"/>
</dbReference>
<comment type="caution">
    <text evidence="17">Lacks conserved residue(s) required for the propagation of feature annotation.</text>
</comment>
<feature type="signal peptide" evidence="20">
    <location>
        <begin position="1"/>
        <end position="30"/>
    </location>
</feature>
<dbReference type="GO" id="GO:0008121">
    <property type="term" value="F:quinol-cytochrome-c reductase activity"/>
    <property type="evidence" value="ECO:0007669"/>
    <property type="project" value="UniProtKB-UniRule"/>
</dbReference>
<keyword evidence="23" id="KW-1185">Reference proteome</keyword>
<dbReference type="Pfam" id="PF00034">
    <property type="entry name" value="Cytochrom_C"/>
    <property type="match status" value="1"/>
</dbReference>
<evidence type="ECO:0000256" key="2">
    <source>
        <dbReference type="ARBA" id="ARBA00012951"/>
    </source>
</evidence>
<dbReference type="PANTHER" id="PTHR33751:SF13">
    <property type="entry name" value="CYTOCHROME BC1 COMPLEX CYTOCHROME C SUBUNIT"/>
    <property type="match status" value="1"/>
</dbReference>
<evidence type="ECO:0000256" key="5">
    <source>
        <dbReference type="ARBA" id="ARBA00022475"/>
    </source>
</evidence>
<dbReference type="InterPro" id="IPR009152">
    <property type="entry name" value="bc1_cytC-su"/>
</dbReference>
<feature type="binding site" description="covalent" evidence="18">
    <location>
        <position position="170"/>
    </location>
    <ligand>
        <name>heme c</name>
        <dbReference type="ChEBI" id="CHEBI:61717"/>
        <label>2</label>
    </ligand>
</feature>
<feature type="chain" id="PRO_5032482573" description="Cytochrome bc1 complex cytochrome c subunit" evidence="20">
    <location>
        <begin position="31"/>
        <end position="279"/>
    </location>
</feature>
<dbReference type="InterPro" id="IPR009056">
    <property type="entry name" value="Cyt_c-like_dom"/>
</dbReference>
<dbReference type="PANTHER" id="PTHR33751">
    <property type="entry name" value="CBB3-TYPE CYTOCHROME C OXIDASE SUBUNIT FIXP"/>
    <property type="match status" value="1"/>
</dbReference>
<evidence type="ECO:0000256" key="4">
    <source>
        <dbReference type="ARBA" id="ARBA00022448"/>
    </source>
</evidence>
<dbReference type="Pfam" id="PF13442">
    <property type="entry name" value="Cytochrome_CBB3"/>
    <property type="match status" value="1"/>
</dbReference>
<dbReference type="GO" id="GO:0005886">
    <property type="term" value="C:plasma membrane"/>
    <property type="evidence" value="ECO:0007669"/>
    <property type="project" value="UniProtKB-SubCell"/>
</dbReference>
<evidence type="ECO:0000256" key="16">
    <source>
        <dbReference type="ARBA" id="ARBA00029351"/>
    </source>
</evidence>
<gene>
    <name evidence="22" type="ORF">H1W00_15790</name>
</gene>
<organism evidence="22 23">
    <name type="scientific">Aeromicrobium phoceense</name>
    <dbReference type="NCBI Taxonomy" id="2754045"/>
    <lineage>
        <taxon>Bacteria</taxon>
        <taxon>Bacillati</taxon>
        <taxon>Actinomycetota</taxon>
        <taxon>Actinomycetes</taxon>
        <taxon>Propionibacteriales</taxon>
        <taxon>Nocardioidaceae</taxon>
        <taxon>Aeromicrobium</taxon>
    </lineage>
</organism>